<protein>
    <submittedName>
        <fullName evidence="2">Uncharacterized protein</fullName>
    </submittedName>
</protein>
<dbReference type="EMBL" id="JAJSOF020000029">
    <property type="protein sequence ID" value="KAJ4432195.1"/>
    <property type="molecule type" value="Genomic_DNA"/>
</dbReference>
<sequence>MRPTSIIQLSAMLQEKCGRISVDILHKLVDKVAAVIATRVSRHGNVRKRKKSSPHVPTTVSKQNTTQCLFDFISALETMGLFVHGALVEDLHRQPFSIDDYTKLKGKGHVARIGESRNAYRVLVGRPEGKRPLERPRHRWEDNIKMDLSEEGYDDRDWINLAQARLGTQTLPFYLPKRASNVTAAFSIAFLVIHALPAKPHSHVHVVASRQCNLWLWQTGEDDSESPGFTNRIPLTMGAHPDRKAGRFGGLKVAAPPLITFSDGPVSHSEDISRYLKSSQQPD</sequence>
<evidence type="ECO:0000313" key="2">
    <source>
        <dbReference type="EMBL" id="KAJ4432195.1"/>
    </source>
</evidence>
<evidence type="ECO:0000313" key="3">
    <source>
        <dbReference type="Proteomes" id="UP001148838"/>
    </source>
</evidence>
<name>A0ABQ8SER6_PERAM</name>
<gene>
    <name evidence="2" type="ORF">ANN_20811</name>
</gene>
<comment type="caution">
    <text evidence="2">The sequence shown here is derived from an EMBL/GenBank/DDBJ whole genome shotgun (WGS) entry which is preliminary data.</text>
</comment>
<keyword evidence="3" id="KW-1185">Reference proteome</keyword>
<evidence type="ECO:0000256" key="1">
    <source>
        <dbReference type="SAM" id="MobiDB-lite"/>
    </source>
</evidence>
<proteinExistence type="predicted"/>
<feature type="region of interest" description="Disordered" evidence="1">
    <location>
        <begin position="262"/>
        <end position="283"/>
    </location>
</feature>
<dbReference type="Proteomes" id="UP001148838">
    <property type="component" value="Unassembled WGS sequence"/>
</dbReference>
<reference evidence="2 3" key="1">
    <citation type="journal article" date="2022" name="Allergy">
        <title>Genome assembly and annotation of Periplaneta americana reveal a comprehensive cockroach allergen profile.</title>
        <authorList>
            <person name="Wang L."/>
            <person name="Xiong Q."/>
            <person name="Saelim N."/>
            <person name="Wang L."/>
            <person name="Nong W."/>
            <person name="Wan A.T."/>
            <person name="Shi M."/>
            <person name="Liu X."/>
            <person name="Cao Q."/>
            <person name="Hui J.H.L."/>
            <person name="Sookrung N."/>
            <person name="Leung T.F."/>
            <person name="Tungtrongchitr A."/>
            <person name="Tsui S.K.W."/>
        </authorList>
    </citation>
    <scope>NUCLEOTIDE SEQUENCE [LARGE SCALE GENOMIC DNA]</scope>
    <source>
        <strain evidence="2">PWHHKU_190912</strain>
    </source>
</reference>
<accession>A0ABQ8SER6</accession>
<organism evidence="2 3">
    <name type="scientific">Periplaneta americana</name>
    <name type="common">American cockroach</name>
    <name type="synonym">Blatta americana</name>
    <dbReference type="NCBI Taxonomy" id="6978"/>
    <lineage>
        <taxon>Eukaryota</taxon>
        <taxon>Metazoa</taxon>
        <taxon>Ecdysozoa</taxon>
        <taxon>Arthropoda</taxon>
        <taxon>Hexapoda</taxon>
        <taxon>Insecta</taxon>
        <taxon>Pterygota</taxon>
        <taxon>Neoptera</taxon>
        <taxon>Polyneoptera</taxon>
        <taxon>Dictyoptera</taxon>
        <taxon>Blattodea</taxon>
        <taxon>Blattoidea</taxon>
        <taxon>Blattidae</taxon>
        <taxon>Blattinae</taxon>
        <taxon>Periplaneta</taxon>
    </lineage>
</organism>